<dbReference type="InterPro" id="IPR003368">
    <property type="entry name" value="POMP_repeat"/>
</dbReference>
<evidence type="ECO:0000256" key="1">
    <source>
        <dbReference type="ARBA" id="ARBA00004196"/>
    </source>
</evidence>
<evidence type="ECO:0000256" key="3">
    <source>
        <dbReference type="ARBA" id="ARBA00004613"/>
    </source>
</evidence>
<evidence type="ECO:0000259" key="10">
    <source>
        <dbReference type="Pfam" id="PF20882"/>
    </source>
</evidence>
<evidence type="ECO:0000313" key="11">
    <source>
        <dbReference type="EMBL" id="EFA83747.1"/>
    </source>
</evidence>
<dbReference type="RefSeq" id="XP_020435864.1">
    <property type="nucleotide sequence ID" value="XM_020573792.1"/>
</dbReference>
<evidence type="ECO:0000256" key="8">
    <source>
        <dbReference type="SAM" id="Coils"/>
    </source>
</evidence>
<dbReference type="GO" id="GO:0005576">
    <property type="term" value="C:extracellular region"/>
    <property type="evidence" value="ECO:0007669"/>
    <property type="project" value="UniProtKB-SubCell"/>
</dbReference>
<dbReference type="InterPro" id="IPR048781">
    <property type="entry name" value="Sos7_CC"/>
</dbReference>
<comment type="caution">
    <text evidence="11">The sequence shown here is derived from an EMBL/GenBank/DDBJ whole genome shotgun (WGS) entry which is preliminary data.</text>
</comment>
<dbReference type="PANTHER" id="PTHR11319">
    <property type="entry name" value="G PROTEIN-COUPLED RECEPTOR-RELATED"/>
    <property type="match status" value="1"/>
</dbReference>
<feature type="domain" description="Kinetochore protein Sos7 coiled-coil" evidence="10">
    <location>
        <begin position="589"/>
        <end position="663"/>
    </location>
</feature>
<dbReference type="SMART" id="SM00710">
    <property type="entry name" value="PbH1"/>
    <property type="match status" value="5"/>
</dbReference>
<evidence type="ECO:0000313" key="12">
    <source>
        <dbReference type="Proteomes" id="UP000001396"/>
    </source>
</evidence>
<dbReference type="PANTHER" id="PTHR11319:SF35">
    <property type="entry name" value="OUTER MEMBRANE PROTEIN PMPC-RELATED"/>
    <property type="match status" value="1"/>
</dbReference>
<keyword evidence="4" id="KW-0964">Secreted</keyword>
<evidence type="ECO:0000256" key="2">
    <source>
        <dbReference type="ARBA" id="ARBA00004442"/>
    </source>
</evidence>
<proteinExistence type="predicted"/>
<keyword evidence="12" id="KW-1185">Reference proteome</keyword>
<organism evidence="11 12">
    <name type="scientific">Heterostelium pallidum (strain ATCC 26659 / Pp 5 / PN500)</name>
    <name type="common">Cellular slime mold</name>
    <name type="synonym">Polysphondylium pallidum</name>
    <dbReference type="NCBI Taxonomy" id="670386"/>
    <lineage>
        <taxon>Eukaryota</taxon>
        <taxon>Amoebozoa</taxon>
        <taxon>Evosea</taxon>
        <taxon>Eumycetozoa</taxon>
        <taxon>Dictyostelia</taxon>
        <taxon>Acytosteliales</taxon>
        <taxon>Acytosteliaceae</taxon>
        <taxon>Heterostelium</taxon>
    </lineage>
</organism>
<evidence type="ECO:0000256" key="7">
    <source>
        <dbReference type="ARBA" id="ARBA00023237"/>
    </source>
</evidence>
<keyword evidence="7" id="KW-0998">Cell outer membrane</keyword>
<keyword evidence="5 9" id="KW-0732">Signal</keyword>
<dbReference type="AlphaFoldDB" id="D3B349"/>
<comment type="subcellular location">
    <subcellularLocation>
        <location evidence="1">Cell envelope</location>
    </subcellularLocation>
    <subcellularLocation>
        <location evidence="2">Cell outer membrane</location>
    </subcellularLocation>
    <subcellularLocation>
        <location evidence="3">Secreted</location>
    </subcellularLocation>
</comment>
<feature type="coiled-coil region" evidence="8">
    <location>
        <begin position="661"/>
        <end position="692"/>
    </location>
</feature>
<dbReference type="GeneID" id="31358337"/>
<dbReference type="InterPro" id="IPR006626">
    <property type="entry name" value="PbH1"/>
</dbReference>
<dbReference type="Proteomes" id="UP000001396">
    <property type="component" value="Unassembled WGS sequence"/>
</dbReference>
<dbReference type="Pfam" id="PF20882">
    <property type="entry name" value="Sos7"/>
    <property type="match status" value="1"/>
</dbReference>
<feature type="signal peptide" evidence="9">
    <location>
        <begin position="1"/>
        <end position="16"/>
    </location>
</feature>
<dbReference type="InterPro" id="IPR011050">
    <property type="entry name" value="Pectin_lyase_fold/virulence"/>
</dbReference>
<dbReference type="InParanoid" id="D3B349"/>
<evidence type="ECO:0000256" key="9">
    <source>
        <dbReference type="SAM" id="SignalP"/>
    </source>
</evidence>
<evidence type="ECO:0000256" key="4">
    <source>
        <dbReference type="ARBA" id="ARBA00022525"/>
    </source>
</evidence>
<evidence type="ECO:0000256" key="5">
    <source>
        <dbReference type="ARBA" id="ARBA00022729"/>
    </source>
</evidence>
<accession>D3B349</accession>
<name>D3B349_HETP5</name>
<protein>
    <recommendedName>
        <fullName evidence="10">Kinetochore protein Sos7 coiled-coil domain-containing protein</fullName>
    </recommendedName>
</protein>
<dbReference type="NCBIfam" id="TIGR01376">
    <property type="entry name" value="POMP_repeat"/>
    <property type="match status" value="1"/>
</dbReference>
<keyword evidence="8" id="KW-0175">Coiled coil</keyword>
<evidence type="ECO:0000256" key="6">
    <source>
        <dbReference type="ARBA" id="ARBA00023136"/>
    </source>
</evidence>
<dbReference type="Pfam" id="PF02415">
    <property type="entry name" value="Chlam_PMP"/>
    <property type="match status" value="1"/>
</dbReference>
<sequence length="911" mass="101575">MIKYIYFLLLISLVSSFDINTDIDNDFTITCELLLNDGSSTCNNISTNYATCSNITLCLNWLYEQQASNSMYNTTVILIADGKYDDCPGAINTFPQSELHVFYSPGYSLFTCDGQFVSVNMTYPTSVTFQNIGFSGSLQFPQTKGGLLGFSIQPEYLRNEKPAISLVNVEVFQSSVNGNGSVLYASGFHVDFIDSSFENCNSTMNGGVLYAEGDNTKVSLINSRFTSNGADEEGGVIYGDNVFSLNSTFIGNSALYNGGAIFSVYNMFLNLSTFIDNQCVDSGGGVSGSQNSTTIANSLFQNNYAYSGGALWCSTNSKIENTTFIGNRCTQNGGGLYVGGNLLMTNSTINGSISYNCGGAIYIDQIVTSVQVQFSNFNDNKAIAGGAICDFAKNLTVFNSTFNANHANTGGAIKSYYSELNFMGTEFTNNVASELAGAVYFAIYPNQFLGGVYTDNICKARPISNTFNHQATINGKINVVNVSLALLTDNQEYTVPIIYNTGSSYAKAYNVQGQCINGVASINTDGQLLNCQCFSGYSVEYAEQIGFSLSQYNEIVNDIHKNIFNYLKSDQIDKKKLPNIEKDLNIIQECFQQMKFNYIEIGSKQRFMQSIISLDSNLTSPSPEATNQLESSISKGKKDFKELKDINVRLANEVIAIINQIAEDDQILQKERENIKRLLDDANEQLDKLYSMDQTIEEMQKSDNKLITNNDRLLATIEWYQPYVKVIEKLQGIRMTAGNSNAKELQFELTVMAVQHQVAIKLDQSRQSIISLNMQPTPLRHIDYLTEDFSNISELATLVEELTFALTNHYRREKEIKELSKSYHIQRLQHSNENTNGCTIAVSLQTGHTCIIVFESDYPLHPNVHLYLKSITKNDIQIEFNEIKKHLQETKYDLQQLIEQLLNYFRDKENI</sequence>
<gene>
    <name evidence="11" type="ORF">PPL_02814</name>
</gene>
<dbReference type="EMBL" id="ADBJ01000010">
    <property type="protein sequence ID" value="EFA83747.1"/>
    <property type="molecule type" value="Genomic_DNA"/>
</dbReference>
<reference evidence="11 12" key="1">
    <citation type="journal article" date="2011" name="Genome Res.">
        <title>Phylogeny-wide analysis of social amoeba genomes highlights ancient origins for complex intercellular communication.</title>
        <authorList>
            <person name="Heidel A.J."/>
            <person name="Lawal H.M."/>
            <person name="Felder M."/>
            <person name="Schilde C."/>
            <person name="Helps N.R."/>
            <person name="Tunggal B."/>
            <person name="Rivero F."/>
            <person name="John U."/>
            <person name="Schleicher M."/>
            <person name="Eichinger L."/>
            <person name="Platzer M."/>
            <person name="Noegel A.A."/>
            <person name="Schaap P."/>
            <person name="Gloeckner G."/>
        </authorList>
    </citation>
    <scope>NUCLEOTIDE SEQUENCE [LARGE SCALE GENOMIC DNA]</scope>
    <source>
        <strain evidence="12">ATCC 26659 / Pp 5 / PN500</strain>
    </source>
</reference>
<dbReference type="SUPFAM" id="SSF51126">
    <property type="entry name" value="Pectin lyase-like"/>
    <property type="match status" value="1"/>
</dbReference>
<feature type="chain" id="PRO_5003041876" description="Kinetochore protein Sos7 coiled-coil domain-containing protein" evidence="9">
    <location>
        <begin position="17"/>
        <end position="911"/>
    </location>
</feature>
<keyword evidence="6" id="KW-0472">Membrane</keyword>